<evidence type="ECO:0000313" key="3">
    <source>
        <dbReference type="Proteomes" id="UP001301769"/>
    </source>
</evidence>
<dbReference type="AlphaFoldDB" id="A0AAN7B9P5"/>
<feature type="chain" id="PRO_5042855483" evidence="1">
    <location>
        <begin position="24"/>
        <end position="162"/>
    </location>
</feature>
<reference evidence="2" key="1">
    <citation type="journal article" date="2023" name="Mol. Phylogenet. Evol.">
        <title>Genome-scale phylogeny and comparative genomics of the fungal order Sordariales.</title>
        <authorList>
            <person name="Hensen N."/>
            <person name="Bonometti L."/>
            <person name="Westerberg I."/>
            <person name="Brannstrom I.O."/>
            <person name="Guillou S."/>
            <person name="Cros-Aarteil S."/>
            <person name="Calhoun S."/>
            <person name="Haridas S."/>
            <person name="Kuo A."/>
            <person name="Mondo S."/>
            <person name="Pangilinan J."/>
            <person name="Riley R."/>
            <person name="LaButti K."/>
            <person name="Andreopoulos B."/>
            <person name="Lipzen A."/>
            <person name="Chen C."/>
            <person name="Yan M."/>
            <person name="Daum C."/>
            <person name="Ng V."/>
            <person name="Clum A."/>
            <person name="Steindorff A."/>
            <person name="Ohm R.A."/>
            <person name="Martin F."/>
            <person name="Silar P."/>
            <person name="Natvig D.O."/>
            <person name="Lalanne C."/>
            <person name="Gautier V."/>
            <person name="Ament-Velasquez S.L."/>
            <person name="Kruys A."/>
            <person name="Hutchinson M.I."/>
            <person name="Powell A.J."/>
            <person name="Barry K."/>
            <person name="Miller A.N."/>
            <person name="Grigoriev I.V."/>
            <person name="Debuchy R."/>
            <person name="Gladieux P."/>
            <person name="Hiltunen Thoren M."/>
            <person name="Johannesson H."/>
        </authorList>
    </citation>
    <scope>NUCLEOTIDE SEQUENCE</scope>
    <source>
        <strain evidence="2">PSN293</strain>
    </source>
</reference>
<keyword evidence="3" id="KW-1185">Reference proteome</keyword>
<dbReference type="EMBL" id="MU858112">
    <property type="protein sequence ID" value="KAK4213220.1"/>
    <property type="molecule type" value="Genomic_DNA"/>
</dbReference>
<feature type="signal peptide" evidence="1">
    <location>
        <begin position="1"/>
        <end position="23"/>
    </location>
</feature>
<sequence length="162" mass="17729">MPSHFRITQVVLWTAIYTSLILAAPFGSSGPPAAAAFDFQYRIFLRPNRQLEPNDPSPEVCIPNEDKGDNLLLPHTFSAQSGQCVSLSDVLLKPASGGGSQSTKNKIDSLELMADQIRNGRATLMTFCGETCDQEAVVHQTTGRTCYSYYELPAEGGEKREE</sequence>
<name>A0AAN7B9P5_9PEZI</name>
<gene>
    <name evidence="2" type="ORF">QBC37DRAFT_464136</name>
</gene>
<organism evidence="2 3">
    <name type="scientific">Rhypophila decipiens</name>
    <dbReference type="NCBI Taxonomy" id="261697"/>
    <lineage>
        <taxon>Eukaryota</taxon>
        <taxon>Fungi</taxon>
        <taxon>Dikarya</taxon>
        <taxon>Ascomycota</taxon>
        <taxon>Pezizomycotina</taxon>
        <taxon>Sordariomycetes</taxon>
        <taxon>Sordariomycetidae</taxon>
        <taxon>Sordariales</taxon>
        <taxon>Naviculisporaceae</taxon>
        <taxon>Rhypophila</taxon>
    </lineage>
</organism>
<accession>A0AAN7B9P5</accession>
<dbReference type="Proteomes" id="UP001301769">
    <property type="component" value="Unassembled WGS sequence"/>
</dbReference>
<evidence type="ECO:0000256" key="1">
    <source>
        <dbReference type="SAM" id="SignalP"/>
    </source>
</evidence>
<reference evidence="2" key="2">
    <citation type="submission" date="2023-05" db="EMBL/GenBank/DDBJ databases">
        <authorList>
            <consortium name="Lawrence Berkeley National Laboratory"/>
            <person name="Steindorff A."/>
            <person name="Hensen N."/>
            <person name="Bonometti L."/>
            <person name="Westerberg I."/>
            <person name="Brannstrom I.O."/>
            <person name="Guillou S."/>
            <person name="Cros-Aarteil S."/>
            <person name="Calhoun S."/>
            <person name="Haridas S."/>
            <person name="Kuo A."/>
            <person name="Mondo S."/>
            <person name="Pangilinan J."/>
            <person name="Riley R."/>
            <person name="Labutti K."/>
            <person name="Andreopoulos B."/>
            <person name="Lipzen A."/>
            <person name="Chen C."/>
            <person name="Yanf M."/>
            <person name="Daum C."/>
            <person name="Ng V."/>
            <person name="Clum A."/>
            <person name="Ohm R."/>
            <person name="Martin F."/>
            <person name="Silar P."/>
            <person name="Natvig D."/>
            <person name="Lalanne C."/>
            <person name="Gautier V."/>
            <person name="Ament-Velasquez S.L."/>
            <person name="Kruys A."/>
            <person name="Hutchinson M.I."/>
            <person name="Powell A.J."/>
            <person name="Barry K."/>
            <person name="Miller A.N."/>
            <person name="Grigoriev I.V."/>
            <person name="Debuchy R."/>
            <person name="Gladieux P."/>
            <person name="Thoren M.H."/>
            <person name="Johannesson H."/>
        </authorList>
    </citation>
    <scope>NUCLEOTIDE SEQUENCE</scope>
    <source>
        <strain evidence="2">PSN293</strain>
    </source>
</reference>
<comment type="caution">
    <text evidence="2">The sequence shown here is derived from an EMBL/GenBank/DDBJ whole genome shotgun (WGS) entry which is preliminary data.</text>
</comment>
<evidence type="ECO:0000313" key="2">
    <source>
        <dbReference type="EMBL" id="KAK4213220.1"/>
    </source>
</evidence>
<keyword evidence="1" id="KW-0732">Signal</keyword>
<protein>
    <submittedName>
        <fullName evidence="2">Uncharacterized protein</fullName>
    </submittedName>
</protein>
<proteinExistence type="predicted"/>